<evidence type="ECO:0000313" key="6">
    <source>
        <dbReference type="Proteomes" id="UP000192578"/>
    </source>
</evidence>
<accession>A0A1W0WUP5</accession>
<comment type="caution">
    <text evidence="5">The sequence shown here is derived from an EMBL/GenBank/DDBJ whole genome shotgun (WGS) entry which is preliminary data.</text>
</comment>
<keyword evidence="4" id="KW-0732">Signal</keyword>
<keyword evidence="6" id="KW-1185">Reference proteome</keyword>
<feature type="signal peptide" evidence="4">
    <location>
        <begin position="1"/>
        <end position="19"/>
    </location>
</feature>
<comment type="function">
    <text evidence="3">Secreted heat soluble protein acting as a molecular shield in water-deficient condition. Tardigrade-specific intrinsically disordered proteins (TDPs) are essential for desiccation tolerance by forming non-crystalline amorphous solids upon desiccation, and this vitrified state mirrors their protective capabilities.</text>
</comment>
<dbReference type="OrthoDB" id="10439792at2759"/>
<reference evidence="6" key="1">
    <citation type="submission" date="2017-01" db="EMBL/GenBank/DDBJ databases">
        <title>Comparative genomics of anhydrobiosis in the tardigrade Hypsibius dujardini.</title>
        <authorList>
            <person name="Yoshida Y."/>
            <person name="Koutsovoulos G."/>
            <person name="Laetsch D."/>
            <person name="Stevens L."/>
            <person name="Kumar S."/>
            <person name="Horikawa D."/>
            <person name="Ishino K."/>
            <person name="Komine S."/>
            <person name="Tomita M."/>
            <person name="Blaxter M."/>
            <person name="Arakawa K."/>
        </authorList>
    </citation>
    <scope>NUCLEOTIDE SEQUENCE [LARGE SCALE GENOMIC DNA]</scope>
    <source>
        <strain evidence="6">Z151</strain>
    </source>
</reference>
<dbReference type="AlphaFoldDB" id="A0A1W0WUP5"/>
<feature type="chain" id="PRO_5012461401" evidence="4">
    <location>
        <begin position="20"/>
        <end position="154"/>
    </location>
</feature>
<protein>
    <submittedName>
        <fullName evidence="5">Uncharacterized protein</fullName>
    </submittedName>
</protein>
<proteinExistence type="inferred from homology"/>
<keyword evidence="2" id="KW-0346">Stress response</keyword>
<sequence>MEFAASIFVLCFGLSAVTAAGLPFVGHYVSTGQRFNTAAFAAATGFDDPPVENRLHNEFLDQGNGEYLYKFRVENAAYKQELPFKLGETRKSTYNGTEFSYKFTVDGELLKFESKILPDGREVTHTYYPNADGFVKQFQLKDVIAKVWFKKDSA</sequence>
<dbReference type="Gene3D" id="2.40.128.20">
    <property type="match status" value="1"/>
</dbReference>
<dbReference type="SUPFAM" id="SSF50814">
    <property type="entry name" value="Lipocalins"/>
    <property type="match status" value="1"/>
</dbReference>
<evidence type="ECO:0000256" key="1">
    <source>
        <dbReference type="ARBA" id="ARBA00006119"/>
    </source>
</evidence>
<dbReference type="EMBL" id="MTYJ01000045">
    <property type="protein sequence ID" value="OQV18877.1"/>
    <property type="molecule type" value="Genomic_DNA"/>
</dbReference>
<name>A0A1W0WUP5_HYPEX</name>
<evidence type="ECO:0000313" key="5">
    <source>
        <dbReference type="EMBL" id="OQV18877.1"/>
    </source>
</evidence>
<evidence type="ECO:0000256" key="2">
    <source>
        <dbReference type="ARBA" id="ARBA00023016"/>
    </source>
</evidence>
<organism evidence="5 6">
    <name type="scientific">Hypsibius exemplaris</name>
    <name type="common">Freshwater tardigrade</name>
    <dbReference type="NCBI Taxonomy" id="2072580"/>
    <lineage>
        <taxon>Eukaryota</taxon>
        <taxon>Metazoa</taxon>
        <taxon>Ecdysozoa</taxon>
        <taxon>Tardigrada</taxon>
        <taxon>Eutardigrada</taxon>
        <taxon>Parachela</taxon>
        <taxon>Hypsibioidea</taxon>
        <taxon>Hypsibiidae</taxon>
        <taxon>Hypsibius</taxon>
    </lineage>
</organism>
<gene>
    <name evidence="5" type="ORF">BV898_07130</name>
</gene>
<evidence type="ECO:0000256" key="4">
    <source>
        <dbReference type="SAM" id="SignalP"/>
    </source>
</evidence>
<dbReference type="Proteomes" id="UP000192578">
    <property type="component" value="Unassembled WGS sequence"/>
</dbReference>
<comment type="similarity">
    <text evidence="1">Belongs to the Secretory-abundant heat soluble protein (SAHS) family.</text>
</comment>
<dbReference type="InterPro" id="IPR012674">
    <property type="entry name" value="Calycin"/>
</dbReference>
<evidence type="ECO:0000256" key="3">
    <source>
        <dbReference type="ARBA" id="ARBA00045493"/>
    </source>
</evidence>